<dbReference type="AlphaFoldDB" id="A0AAW0XZW2"/>
<protein>
    <submittedName>
        <fullName evidence="1">Uncharacterized protein</fullName>
    </submittedName>
</protein>
<comment type="caution">
    <text evidence="1">The sequence shown here is derived from an EMBL/GenBank/DDBJ whole genome shotgun (WGS) entry which is preliminary data.</text>
</comment>
<reference evidence="1 2" key="1">
    <citation type="journal article" date="2024" name="BMC Genomics">
        <title>Genome assembly of redclaw crayfish (Cherax quadricarinatus) provides insights into its immune adaptation and hypoxia tolerance.</title>
        <authorList>
            <person name="Liu Z."/>
            <person name="Zheng J."/>
            <person name="Li H."/>
            <person name="Fang K."/>
            <person name="Wang S."/>
            <person name="He J."/>
            <person name="Zhou D."/>
            <person name="Weng S."/>
            <person name="Chi M."/>
            <person name="Gu Z."/>
            <person name="He J."/>
            <person name="Li F."/>
            <person name="Wang M."/>
        </authorList>
    </citation>
    <scope>NUCLEOTIDE SEQUENCE [LARGE SCALE GENOMIC DNA]</scope>
    <source>
        <strain evidence="1">ZL_2023a</strain>
    </source>
</reference>
<dbReference type="Proteomes" id="UP001445076">
    <property type="component" value="Unassembled WGS sequence"/>
</dbReference>
<feature type="non-terminal residue" evidence="1">
    <location>
        <position position="353"/>
    </location>
</feature>
<evidence type="ECO:0000313" key="2">
    <source>
        <dbReference type="Proteomes" id="UP001445076"/>
    </source>
</evidence>
<dbReference type="EMBL" id="JARKIK010000010">
    <property type="protein sequence ID" value="KAK8749302.1"/>
    <property type="molecule type" value="Genomic_DNA"/>
</dbReference>
<accession>A0AAW0XZW2</accession>
<sequence length="353" mass="39748">GTCSSSTKFMPLLNVIARPKNTLPPAVAMSQRKELDAKVKSVLVKSAQEFVEWLLGEGLIRTSQYCSTHKMQPSLTPIKLKLGMFSDPKVLSTSGGYVWISECCGKKYVSVYSGSIFGSTPIDKVPPTSVLKLVYHWACQTSISNVESWVKVDKSFINKMYQYMRCISSVMLQDKVYDFGFDGTTVELGIVSLGTSTADGTKKAVKVEILGLYDRKMKSYRLFASEPEPGSSSRQRFVRILKPLERVVHTNAIILCDQSVDRNCLYNMNYGKVSVCETSDNEENLQSNARIMSYLRRHVPKMFQSALSQLNLQQVQVVLDELCWRERYGHCAAQAYVNMIDHITYLTAREAES</sequence>
<keyword evidence="2" id="KW-1185">Reference proteome</keyword>
<organism evidence="1 2">
    <name type="scientific">Cherax quadricarinatus</name>
    <name type="common">Australian red claw crayfish</name>
    <dbReference type="NCBI Taxonomy" id="27406"/>
    <lineage>
        <taxon>Eukaryota</taxon>
        <taxon>Metazoa</taxon>
        <taxon>Ecdysozoa</taxon>
        <taxon>Arthropoda</taxon>
        <taxon>Crustacea</taxon>
        <taxon>Multicrustacea</taxon>
        <taxon>Malacostraca</taxon>
        <taxon>Eumalacostraca</taxon>
        <taxon>Eucarida</taxon>
        <taxon>Decapoda</taxon>
        <taxon>Pleocyemata</taxon>
        <taxon>Astacidea</taxon>
        <taxon>Parastacoidea</taxon>
        <taxon>Parastacidae</taxon>
        <taxon>Cherax</taxon>
    </lineage>
</organism>
<name>A0AAW0XZW2_CHEQU</name>
<feature type="non-terminal residue" evidence="1">
    <location>
        <position position="1"/>
    </location>
</feature>
<evidence type="ECO:0000313" key="1">
    <source>
        <dbReference type="EMBL" id="KAK8749302.1"/>
    </source>
</evidence>
<proteinExistence type="predicted"/>
<gene>
    <name evidence="1" type="ORF">OTU49_015785</name>
</gene>